<dbReference type="Pfam" id="PF01152">
    <property type="entry name" value="Bac_globin"/>
    <property type="match status" value="1"/>
</dbReference>
<name>A0A422QXP3_9RHOB</name>
<dbReference type="InterPro" id="IPR009050">
    <property type="entry name" value="Globin-like_sf"/>
</dbReference>
<protein>
    <submittedName>
        <fullName evidence="6">Globin</fullName>
    </submittedName>
</protein>
<comment type="similarity">
    <text evidence="5">Belongs to the truncated hemoglobin family. Group II subfamily.</text>
</comment>
<dbReference type="OrthoDB" id="9790913at2"/>
<comment type="caution">
    <text evidence="6">The sequence shown here is derived from an EMBL/GenBank/DDBJ whole genome shotgun (WGS) entry which is preliminary data.</text>
</comment>
<keyword evidence="1" id="KW-0813">Transport</keyword>
<dbReference type="PANTHER" id="PTHR47366:SF1">
    <property type="entry name" value="TWO-ON-TWO HEMOGLOBIN-3"/>
    <property type="match status" value="1"/>
</dbReference>
<keyword evidence="2" id="KW-0349">Heme</keyword>
<dbReference type="RefSeq" id="WP_106691272.1">
    <property type="nucleotide sequence ID" value="NZ_PXNQ02000005.1"/>
</dbReference>
<dbReference type="PANTHER" id="PTHR47366">
    <property type="entry name" value="TWO-ON-TWO HEMOGLOBIN-3"/>
    <property type="match status" value="1"/>
</dbReference>
<dbReference type="AlphaFoldDB" id="A0A422QXP3"/>
<dbReference type="CDD" id="cd14773">
    <property type="entry name" value="TrHb2_PhHbO-like_O"/>
    <property type="match status" value="1"/>
</dbReference>
<dbReference type="Proteomes" id="UP000238137">
    <property type="component" value="Unassembled WGS sequence"/>
</dbReference>
<keyword evidence="3" id="KW-0479">Metal-binding</keyword>
<dbReference type="InterPro" id="IPR012292">
    <property type="entry name" value="Globin/Proto"/>
</dbReference>
<evidence type="ECO:0000256" key="3">
    <source>
        <dbReference type="ARBA" id="ARBA00022723"/>
    </source>
</evidence>
<accession>A0A422QXP3</accession>
<evidence type="ECO:0000256" key="4">
    <source>
        <dbReference type="ARBA" id="ARBA00023004"/>
    </source>
</evidence>
<dbReference type="GO" id="GO:0019825">
    <property type="term" value="F:oxygen binding"/>
    <property type="evidence" value="ECO:0007669"/>
    <property type="project" value="InterPro"/>
</dbReference>
<dbReference type="GO" id="GO:0005344">
    <property type="term" value="F:oxygen carrier activity"/>
    <property type="evidence" value="ECO:0007669"/>
    <property type="project" value="InterPro"/>
</dbReference>
<keyword evidence="7" id="KW-1185">Reference proteome</keyword>
<evidence type="ECO:0000256" key="2">
    <source>
        <dbReference type="ARBA" id="ARBA00022617"/>
    </source>
</evidence>
<dbReference type="InterPro" id="IPR044203">
    <property type="entry name" value="GlbO/GLB3-like"/>
</dbReference>
<dbReference type="Gene3D" id="1.10.490.10">
    <property type="entry name" value="Globins"/>
    <property type="match status" value="1"/>
</dbReference>
<organism evidence="6 7">
    <name type="scientific">Paracoccus methylarcula</name>
    <dbReference type="NCBI Taxonomy" id="72022"/>
    <lineage>
        <taxon>Bacteria</taxon>
        <taxon>Pseudomonadati</taxon>
        <taxon>Pseudomonadota</taxon>
        <taxon>Alphaproteobacteria</taxon>
        <taxon>Rhodobacterales</taxon>
        <taxon>Paracoccaceae</taxon>
        <taxon>Paracoccus</taxon>
    </lineage>
</organism>
<keyword evidence="4" id="KW-0408">Iron</keyword>
<evidence type="ECO:0000256" key="1">
    <source>
        <dbReference type="ARBA" id="ARBA00022448"/>
    </source>
</evidence>
<sequence>MYLAAQSRQSLYQQLGGDDGIRALVKEFYDIAEQDPEARELHLLHLRGAGIAQSREEQFNYLCGFFGGPQYYVMKHGHSRLAQIHEHVPIGPEMRDLWLRCMARAIGKLGIGDDLACMMMRNFTTAAEAARNMD</sequence>
<gene>
    <name evidence="6" type="ORF">A7A09_010065</name>
</gene>
<reference evidence="6" key="1">
    <citation type="submission" date="2018-05" db="EMBL/GenBank/DDBJ databases">
        <title>Reclassification of Methylarcula marina and Methylarcula terricola as Paracoccus methylarcula sp.nov., comb.nov. and Paracoccus terricola comb.nov.</title>
        <authorList>
            <person name="Shmareva M.N."/>
            <person name="Doronina N.V."/>
            <person name="Vasilenko O.V."/>
            <person name="Tarlachkov S.V."/>
            <person name="Trotsenko Y.A."/>
        </authorList>
    </citation>
    <scope>NUCLEOTIDE SEQUENCE [LARGE SCALE GENOMIC DNA]</scope>
    <source>
        <strain evidence="6">VKM B-2159</strain>
    </source>
</reference>
<proteinExistence type="inferred from homology"/>
<dbReference type="GO" id="GO:0046872">
    <property type="term" value="F:metal ion binding"/>
    <property type="evidence" value="ECO:0007669"/>
    <property type="project" value="UniProtKB-KW"/>
</dbReference>
<evidence type="ECO:0000313" key="6">
    <source>
        <dbReference type="EMBL" id="RNF34742.1"/>
    </source>
</evidence>
<dbReference type="SUPFAM" id="SSF46458">
    <property type="entry name" value="Globin-like"/>
    <property type="match status" value="1"/>
</dbReference>
<evidence type="ECO:0000313" key="7">
    <source>
        <dbReference type="Proteomes" id="UP000238137"/>
    </source>
</evidence>
<dbReference type="EMBL" id="PXNQ02000005">
    <property type="protein sequence ID" value="RNF34742.1"/>
    <property type="molecule type" value="Genomic_DNA"/>
</dbReference>
<dbReference type="GO" id="GO:0020037">
    <property type="term" value="F:heme binding"/>
    <property type="evidence" value="ECO:0007669"/>
    <property type="project" value="InterPro"/>
</dbReference>
<dbReference type="InterPro" id="IPR001486">
    <property type="entry name" value="Hemoglobin_trunc"/>
</dbReference>
<evidence type="ECO:0000256" key="5">
    <source>
        <dbReference type="ARBA" id="ARBA00034496"/>
    </source>
</evidence>